<gene>
    <name evidence="1" type="ORF">EHE19_001650</name>
</gene>
<dbReference type="EMBL" id="CP061336">
    <property type="protein sequence ID" value="QNU67276.1"/>
    <property type="molecule type" value="Genomic_DNA"/>
</dbReference>
<name>A0A4U7J980_9FIRM</name>
<dbReference type="KEGG" id="rher:EHE19_001650"/>
<reference evidence="1 2" key="1">
    <citation type="submission" date="2020-09" db="EMBL/GenBank/DDBJ databases">
        <title>Characterization and genome sequencing of Ruminiclostridium sp. nov. MA18.</title>
        <authorList>
            <person name="Rettenmaier R."/>
            <person name="Kowollik M.-L."/>
            <person name="Liebl W."/>
            <person name="Zverlov V."/>
        </authorList>
    </citation>
    <scope>NUCLEOTIDE SEQUENCE [LARGE SCALE GENOMIC DNA]</scope>
    <source>
        <strain evidence="1 2">MA18</strain>
    </source>
</reference>
<keyword evidence="2" id="KW-1185">Reference proteome</keyword>
<organism evidence="1 2">
    <name type="scientific">Ruminiclostridium herbifermentans</name>
    <dbReference type="NCBI Taxonomy" id="2488810"/>
    <lineage>
        <taxon>Bacteria</taxon>
        <taxon>Bacillati</taxon>
        <taxon>Bacillota</taxon>
        <taxon>Clostridia</taxon>
        <taxon>Eubacteriales</taxon>
        <taxon>Oscillospiraceae</taxon>
        <taxon>Ruminiclostridium</taxon>
    </lineage>
</organism>
<accession>A0A4U7J980</accession>
<evidence type="ECO:0000313" key="1">
    <source>
        <dbReference type="EMBL" id="QNU67276.1"/>
    </source>
</evidence>
<proteinExistence type="predicted"/>
<dbReference type="OrthoDB" id="2087365at2"/>
<protein>
    <submittedName>
        <fullName evidence="1">Uncharacterized protein</fullName>
    </submittedName>
</protein>
<evidence type="ECO:0000313" key="2">
    <source>
        <dbReference type="Proteomes" id="UP000306409"/>
    </source>
</evidence>
<sequence>MEINAAAAIGILGTISSIIFAYIGYRNGLKKESSDSGRSSGALMSDVGYIKAGVDDLKRKQETTEERHFKLVERVKGVEESAKQAHHRIDELREEVGKDAGSKV</sequence>
<dbReference type="Proteomes" id="UP000306409">
    <property type="component" value="Chromosome"/>
</dbReference>
<dbReference type="RefSeq" id="WP_137699016.1">
    <property type="nucleotide sequence ID" value="NZ_CP061336.1"/>
</dbReference>
<dbReference type="AlphaFoldDB" id="A0A4U7J980"/>